<feature type="signal peptide" evidence="1">
    <location>
        <begin position="1"/>
        <end position="20"/>
    </location>
</feature>
<dbReference type="Pfam" id="PF03572">
    <property type="entry name" value="Peptidase_S41"/>
    <property type="match status" value="1"/>
</dbReference>
<name>A0ABR6DWH1_9FLAO</name>
<dbReference type="GO" id="GO:0008233">
    <property type="term" value="F:peptidase activity"/>
    <property type="evidence" value="ECO:0007669"/>
    <property type="project" value="UniProtKB-KW"/>
</dbReference>
<dbReference type="SUPFAM" id="SSF52096">
    <property type="entry name" value="ClpP/crotonase"/>
    <property type="match status" value="1"/>
</dbReference>
<keyword evidence="3" id="KW-0378">Hydrolase</keyword>
<dbReference type="Gene3D" id="3.30.750.170">
    <property type="match status" value="1"/>
</dbReference>
<protein>
    <submittedName>
        <fullName evidence="3">C-terminal processing protease CtpA/Prc</fullName>
    </submittedName>
</protein>
<dbReference type="InterPro" id="IPR036034">
    <property type="entry name" value="PDZ_sf"/>
</dbReference>
<dbReference type="PANTHER" id="PTHR32060:SF22">
    <property type="entry name" value="CARBOXYL-TERMINAL-PROCESSING PEPTIDASE 3, CHLOROPLASTIC"/>
    <property type="match status" value="1"/>
</dbReference>
<dbReference type="EMBL" id="JACJIS010000005">
    <property type="protein sequence ID" value="MBA9075200.1"/>
    <property type="molecule type" value="Genomic_DNA"/>
</dbReference>
<dbReference type="PROSITE" id="PS51257">
    <property type="entry name" value="PROKAR_LIPOPROTEIN"/>
    <property type="match status" value="1"/>
</dbReference>
<keyword evidence="4" id="KW-1185">Reference proteome</keyword>
<dbReference type="InterPro" id="IPR005151">
    <property type="entry name" value="Tail-specific_protease"/>
</dbReference>
<evidence type="ECO:0000256" key="1">
    <source>
        <dbReference type="SAM" id="SignalP"/>
    </source>
</evidence>
<gene>
    <name evidence="3" type="ORF">GGR22_003383</name>
</gene>
<comment type="caution">
    <text evidence="3">The sequence shown here is derived from an EMBL/GenBank/DDBJ whole genome shotgun (WGS) entry which is preliminary data.</text>
</comment>
<accession>A0ABR6DWH1</accession>
<keyword evidence="1" id="KW-0732">Signal</keyword>
<feature type="chain" id="PRO_5045794673" evidence="1">
    <location>
        <begin position="21"/>
        <end position="484"/>
    </location>
</feature>
<dbReference type="RefSeq" id="WP_182494550.1">
    <property type="nucleotide sequence ID" value="NZ_JACJIS010000005.1"/>
</dbReference>
<evidence type="ECO:0000313" key="4">
    <source>
        <dbReference type="Proteomes" id="UP000555003"/>
    </source>
</evidence>
<dbReference type="InterPro" id="IPR029045">
    <property type="entry name" value="ClpP/crotonase-like_dom_sf"/>
</dbReference>
<dbReference type="CDD" id="cd07561">
    <property type="entry name" value="Peptidase_S41_CPP_like"/>
    <property type="match status" value="1"/>
</dbReference>
<dbReference type="Gene3D" id="2.30.42.10">
    <property type="match status" value="1"/>
</dbReference>
<evidence type="ECO:0000313" key="3">
    <source>
        <dbReference type="EMBL" id="MBA9075200.1"/>
    </source>
</evidence>
<sequence>MKKKFSLAILLFIGISTFFACQDDLDDIEVPTELKINDFIWKGLNLYYYWQADVPDLSDSRFANQGELNAFLYNHESPEDLFYGLLNNYPTTDRFSVIFSDYTVLEGVLTGNTSNNGVDYQLLRKSEGSNEVFGWVRYIIPNSDAASKDIRRGDIFYAVNGTPLTVSNYRDLLADQTYTLNLADYDGGNITPNSRSVALTKTTIAENPILINKVLTYDTHKIGYLLYNGFYGEYDTNLNAAFGQFRTEGVTDLVLDLRYNSGGAVKSAAYLASMITGQFNGQVFAKQQWNAKIEDYFADNDPEQLINRFSNSIGNSPINSLNLTKVYVLTSKSTASASELVINGLKSHIEVVQIGDVTTGKNVGSVTLYDSPSFGKQGRTNRHKYAMQPICFKIVNSTGFGDYQNGLTPTTPFVENLGNLGVLGDATEPLLSTAIAQITGVGRRTMQHPDKVYEHFKDRKSMQRFGTEMYIDKVPDGITDFFKF</sequence>
<dbReference type="PANTHER" id="PTHR32060">
    <property type="entry name" value="TAIL-SPECIFIC PROTEASE"/>
    <property type="match status" value="1"/>
</dbReference>
<organism evidence="3 4">
    <name type="scientific">Flavobacterium gossypii</name>
    <dbReference type="NCBI Taxonomy" id="1646119"/>
    <lineage>
        <taxon>Bacteria</taxon>
        <taxon>Pseudomonadati</taxon>
        <taxon>Bacteroidota</taxon>
        <taxon>Flavobacteriia</taxon>
        <taxon>Flavobacteriales</taxon>
        <taxon>Flavobacteriaceae</taxon>
        <taxon>Flavobacterium</taxon>
    </lineage>
</organism>
<dbReference type="InterPro" id="IPR041613">
    <property type="entry name" value="Pept_S41_N"/>
</dbReference>
<keyword evidence="3" id="KW-0645">Protease</keyword>
<evidence type="ECO:0000259" key="2">
    <source>
        <dbReference type="SMART" id="SM00245"/>
    </source>
</evidence>
<dbReference type="Pfam" id="PF18294">
    <property type="entry name" value="Pept_S41_N"/>
    <property type="match status" value="1"/>
</dbReference>
<reference evidence="3 4" key="1">
    <citation type="submission" date="2020-08" db="EMBL/GenBank/DDBJ databases">
        <title>Genomic Encyclopedia of Type Strains, Phase IV (KMG-IV): sequencing the most valuable type-strain genomes for metagenomic binning, comparative biology and taxonomic classification.</title>
        <authorList>
            <person name="Goeker M."/>
        </authorList>
    </citation>
    <scope>NUCLEOTIDE SEQUENCE [LARGE SCALE GENOMIC DNA]</scope>
    <source>
        <strain evidence="3 4">DSM 100397</strain>
    </source>
</reference>
<dbReference type="Gene3D" id="3.90.226.10">
    <property type="entry name" value="2-enoyl-CoA Hydratase, Chain A, domain 1"/>
    <property type="match status" value="1"/>
</dbReference>
<dbReference type="GO" id="GO:0006508">
    <property type="term" value="P:proteolysis"/>
    <property type="evidence" value="ECO:0007669"/>
    <property type="project" value="UniProtKB-KW"/>
</dbReference>
<dbReference type="SMART" id="SM00245">
    <property type="entry name" value="TSPc"/>
    <property type="match status" value="1"/>
</dbReference>
<dbReference type="Proteomes" id="UP000555003">
    <property type="component" value="Unassembled WGS sequence"/>
</dbReference>
<feature type="domain" description="Tail specific protease" evidence="2">
    <location>
        <begin position="192"/>
        <end position="429"/>
    </location>
</feature>
<proteinExistence type="predicted"/>